<evidence type="ECO:0000256" key="1">
    <source>
        <dbReference type="SAM" id="MobiDB-lite"/>
    </source>
</evidence>
<dbReference type="EMBL" id="QSSN01000025">
    <property type="protein sequence ID" value="RGL83120.1"/>
    <property type="molecule type" value="Genomic_DNA"/>
</dbReference>
<evidence type="ECO:0000313" key="3">
    <source>
        <dbReference type="Proteomes" id="UP000261278"/>
    </source>
</evidence>
<proteinExistence type="predicted"/>
<reference evidence="2 3" key="1">
    <citation type="submission" date="2018-08" db="EMBL/GenBank/DDBJ databases">
        <title>A genome reference for cultivated species of the human gut microbiota.</title>
        <authorList>
            <person name="Zou Y."/>
            <person name="Xue W."/>
            <person name="Luo G."/>
        </authorList>
    </citation>
    <scope>NUCLEOTIDE SEQUENCE [LARGE SCALE GENOMIC DNA]</scope>
    <source>
        <strain evidence="2 3">TF05-18</strain>
    </source>
</reference>
<protein>
    <submittedName>
        <fullName evidence="2">Uncharacterized protein</fullName>
    </submittedName>
</protein>
<comment type="caution">
    <text evidence="2">The sequence shown here is derived from an EMBL/GenBank/DDBJ whole genome shotgun (WGS) entry which is preliminary data.</text>
</comment>
<dbReference type="Proteomes" id="UP000261278">
    <property type="component" value="Unassembled WGS sequence"/>
</dbReference>
<sequence length="107" mass="12614">MKRKRNMIRQTDLQFRRFCHRLTMKQRKAVLWILFVPFAAACVYTMYRPFMGSKNRESGMEFMEKDSLRMEFIQSIVRNGERKSQESNGTADETVQAPVLKGQEAAE</sequence>
<dbReference type="AlphaFoldDB" id="A0A396AL74"/>
<organism evidence="2 3">
    <name type="scientific">Phocaeicola vulgatus</name>
    <name type="common">Bacteroides vulgatus</name>
    <dbReference type="NCBI Taxonomy" id="821"/>
    <lineage>
        <taxon>Bacteria</taxon>
        <taxon>Pseudomonadati</taxon>
        <taxon>Bacteroidota</taxon>
        <taxon>Bacteroidia</taxon>
        <taxon>Bacteroidales</taxon>
        <taxon>Bacteroidaceae</taxon>
        <taxon>Phocaeicola</taxon>
    </lineage>
</organism>
<evidence type="ECO:0000313" key="2">
    <source>
        <dbReference type="EMBL" id="RGL83120.1"/>
    </source>
</evidence>
<accession>A0A396AL74</accession>
<name>A0A396AL74_PHOVU</name>
<gene>
    <name evidence="2" type="ORF">DXC44_17390</name>
</gene>
<feature type="region of interest" description="Disordered" evidence="1">
    <location>
        <begin position="79"/>
        <end position="107"/>
    </location>
</feature>